<proteinExistence type="predicted"/>
<organism evidence="3 4">
    <name type="scientific">Simkania negevensis (strain ATCC VR-1471 / DSM 27360 / Z)</name>
    <dbReference type="NCBI Taxonomy" id="331113"/>
    <lineage>
        <taxon>Bacteria</taxon>
        <taxon>Pseudomonadati</taxon>
        <taxon>Chlamydiota</taxon>
        <taxon>Chlamydiia</taxon>
        <taxon>Parachlamydiales</taxon>
        <taxon>Simkaniaceae</taxon>
        <taxon>Simkania</taxon>
    </lineage>
</organism>
<dbReference type="HOGENOM" id="CLU_041527_3_1_0"/>
<feature type="domain" description="DUF4143" evidence="2">
    <location>
        <begin position="175"/>
        <end position="331"/>
    </location>
</feature>
<dbReference type="KEGG" id="sng:SNE_A09620"/>
<name>F8L7T9_SIMNZ</name>
<protein>
    <submittedName>
        <fullName evidence="3">Uncharacterized protein Mb2031c</fullName>
    </submittedName>
</protein>
<feature type="domain" description="AAA" evidence="1">
    <location>
        <begin position="17"/>
        <end position="138"/>
    </location>
</feature>
<dbReference type="RefSeq" id="WP_013943306.1">
    <property type="nucleotide sequence ID" value="NC_015713.1"/>
</dbReference>
<reference evidence="3 4" key="2">
    <citation type="journal article" date="2011" name="Mol. Biol. Evol.">
        <title>Unity in variety--the pan-genome of the Chlamydiae.</title>
        <authorList>
            <person name="Collingro A."/>
            <person name="Tischler P."/>
            <person name="Weinmaier T."/>
            <person name="Penz T."/>
            <person name="Heinz E."/>
            <person name="Brunham R.C."/>
            <person name="Read T.D."/>
            <person name="Bavoil P.M."/>
            <person name="Sachse K."/>
            <person name="Kahane S."/>
            <person name="Friedman M.G."/>
            <person name="Rattei T."/>
            <person name="Myers G.S."/>
            <person name="Horn M."/>
        </authorList>
    </citation>
    <scope>NUCLEOTIDE SEQUENCE [LARGE SCALE GENOMIC DNA]</scope>
    <source>
        <strain evidence="4">ATCC VR-1471 / Z</strain>
    </source>
</reference>
<dbReference type="eggNOG" id="COG1373">
    <property type="taxonomic scope" value="Bacteria"/>
</dbReference>
<evidence type="ECO:0000259" key="1">
    <source>
        <dbReference type="Pfam" id="PF13173"/>
    </source>
</evidence>
<dbReference type="InterPro" id="IPR025420">
    <property type="entry name" value="DUF4143"/>
</dbReference>
<gene>
    <name evidence="3" type="ordered locus">SNE_A09620</name>
</gene>
<dbReference type="OrthoDB" id="19944at2"/>
<dbReference type="PANTHER" id="PTHR43566:SF2">
    <property type="entry name" value="DUF4143 DOMAIN-CONTAINING PROTEIN"/>
    <property type="match status" value="1"/>
</dbReference>
<evidence type="ECO:0000313" key="4">
    <source>
        <dbReference type="Proteomes" id="UP000000496"/>
    </source>
</evidence>
<reference key="1">
    <citation type="journal article" date="2011" name="Mol. Biol. Evol.">
        <title>Unity in variety -- the pan-genome of the Chlamydiae.</title>
        <authorList>
            <person name="Collingro A."/>
            <person name="Tischler P."/>
            <person name="Weinmaier T."/>
            <person name="Penz T."/>
            <person name="Heinz E."/>
            <person name="Brunham R.C."/>
            <person name="Read T.D."/>
            <person name="Bavoil P.M."/>
            <person name="Sachse K."/>
            <person name="Kahane S."/>
            <person name="Friedman M.G."/>
            <person name="Rattei T."/>
            <person name="Myers G.S.A."/>
            <person name="Horn M."/>
        </authorList>
    </citation>
    <scope>NUCLEOTIDE SEQUENCE</scope>
    <source>
        <strain>Z</strain>
    </source>
</reference>
<dbReference type="Gene3D" id="3.40.50.300">
    <property type="entry name" value="P-loop containing nucleotide triphosphate hydrolases"/>
    <property type="match status" value="1"/>
</dbReference>
<keyword evidence="4" id="KW-1185">Reference proteome</keyword>
<dbReference type="Pfam" id="PF13635">
    <property type="entry name" value="DUF4143"/>
    <property type="match status" value="1"/>
</dbReference>
<dbReference type="STRING" id="331113.SNE_A09620"/>
<dbReference type="SUPFAM" id="SSF52540">
    <property type="entry name" value="P-loop containing nucleoside triphosphate hydrolases"/>
    <property type="match status" value="1"/>
</dbReference>
<dbReference type="Pfam" id="PF13173">
    <property type="entry name" value="AAA_14"/>
    <property type="match status" value="1"/>
</dbReference>
<dbReference type="InterPro" id="IPR027417">
    <property type="entry name" value="P-loop_NTPase"/>
</dbReference>
<dbReference type="PANTHER" id="PTHR43566">
    <property type="entry name" value="CONSERVED PROTEIN"/>
    <property type="match status" value="1"/>
</dbReference>
<evidence type="ECO:0000259" key="2">
    <source>
        <dbReference type="Pfam" id="PF13635"/>
    </source>
</evidence>
<evidence type="ECO:0000313" key="3">
    <source>
        <dbReference type="EMBL" id="CCB88839.1"/>
    </source>
</evidence>
<dbReference type="InterPro" id="IPR041682">
    <property type="entry name" value="AAA_14"/>
</dbReference>
<dbReference type="Proteomes" id="UP000000496">
    <property type="component" value="Chromosome gsn.131"/>
</dbReference>
<accession>F8L7T9</accession>
<dbReference type="EMBL" id="FR872582">
    <property type="protein sequence ID" value="CCB88839.1"/>
    <property type="molecule type" value="Genomic_DNA"/>
</dbReference>
<dbReference type="AlphaFoldDB" id="F8L7T9"/>
<sequence>MRRSYFLKQIKEGFNTHPIVGILGPRQCGKTTLARMYANERNTIPLENYFDLEDLNDIERLASPQTTLSELKGLIIIDEIQRRPELFQTLRVLVDRPNSQQKFLILGSASPDLLRQSSETLTGRIHYIELTPFNYNEVQDLTTLWHRGGFPRSFLANDSGASYIWRKSYIRTFIEQDIPSLGFKLPPEQLRRFWMMLTHYHGCMYNGSEIGRSINLSYKTIRSYTDILAGTMMIRQLQPWYENISKRQVKSPKIYFRDSGLFHVLLGIENESELRLHPKLGASWEGFALEEIIRYHEVDTYNCFFWATQASAELDLLILKKGKRLGFEFKYTDSPRVSKSMRIAINDLKLDEIVIIYPGIKSFSLDEKIRAAGLEQYLNMEKDS</sequence>